<feature type="domain" description="Myb-like" evidence="2">
    <location>
        <begin position="190"/>
        <end position="235"/>
    </location>
</feature>
<dbReference type="InterPro" id="IPR001005">
    <property type="entry name" value="SANT/Myb"/>
</dbReference>
<dbReference type="InterPro" id="IPR036388">
    <property type="entry name" value="WH-like_DNA-bd_sf"/>
</dbReference>
<protein>
    <recommendedName>
        <fullName evidence="2">Myb-like domain-containing protein</fullName>
    </recommendedName>
</protein>
<dbReference type="InParanoid" id="A0A1C7N900"/>
<feature type="region of interest" description="Disordered" evidence="1">
    <location>
        <begin position="78"/>
        <end position="99"/>
    </location>
</feature>
<dbReference type="PROSITE" id="PS50090">
    <property type="entry name" value="MYB_LIKE"/>
    <property type="match status" value="1"/>
</dbReference>
<evidence type="ECO:0000313" key="3">
    <source>
        <dbReference type="EMBL" id="OBZ85378.1"/>
    </source>
</evidence>
<sequence>MKVQPSSVDKSDAKRWLVIGAYQAGANVKKIARLCGLNQSAVRRIILNFKRTGSPNMPRGLSAQEKSKPFVEYDEQGNLIDSEEDEPPPQTLKEKIKARRPSAKDLIAYVLSKAQQQSSSEEAILFAPQKQDPSSKWRPPTPPRDPIHPEEAQQADQQRRRSILSPPLSEPSISPKTNYDDTVIRGYETWTMEEDKLLMAHVLTRLHGGRWEEASSKLKGKHSPKVCQQRWEVLRNLLMHGANKSGTRGW</sequence>
<dbReference type="InterPro" id="IPR009057">
    <property type="entry name" value="Homeodomain-like_sf"/>
</dbReference>
<name>A0A1C7N900_9FUNG</name>
<dbReference type="AlphaFoldDB" id="A0A1C7N900"/>
<dbReference type="CDD" id="cd00167">
    <property type="entry name" value="SANT"/>
    <property type="match status" value="1"/>
</dbReference>
<dbReference type="Gene3D" id="1.10.10.10">
    <property type="entry name" value="Winged helix-like DNA-binding domain superfamily/Winged helix DNA-binding domain"/>
    <property type="match status" value="1"/>
</dbReference>
<dbReference type="Proteomes" id="UP000093000">
    <property type="component" value="Unassembled WGS sequence"/>
</dbReference>
<evidence type="ECO:0000259" key="2">
    <source>
        <dbReference type="PROSITE" id="PS50090"/>
    </source>
</evidence>
<gene>
    <name evidence="3" type="ORF">A0J61_06578</name>
</gene>
<dbReference type="OrthoDB" id="2282747at2759"/>
<dbReference type="Pfam" id="PF13921">
    <property type="entry name" value="Myb_DNA-bind_6"/>
    <property type="match status" value="1"/>
</dbReference>
<proteinExistence type="predicted"/>
<dbReference type="Pfam" id="PF13384">
    <property type="entry name" value="HTH_23"/>
    <property type="match status" value="1"/>
</dbReference>
<dbReference type="SUPFAM" id="SSF46689">
    <property type="entry name" value="Homeodomain-like"/>
    <property type="match status" value="2"/>
</dbReference>
<reference evidence="3 4" key="1">
    <citation type="submission" date="2016-03" db="EMBL/GenBank/DDBJ databases">
        <title>Choanephora cucurbitarum.</title>
        <authorList>
            <person name="Min B."/>
            <person name="Park H."/>
            <person name="Park J.-H."/>
            <person name="Shin H.-D."/>
            <person name="Choi I.-G."/>
        </authorList>
    </citation>
    <scope>NUCLEOTIDE SEQUENCE [LARGE SCALE GENOMIC DNA]</scope>
    <source>
        <strain evidence="3 4">KUS-F28377</strain>
    </source>
</reference>
<comment type="caution">
    <text evidence="3">The sequence shown here is derived from an EMBL/GenBank/DDBJ whole genome shotgun (WGS) entry which is preliminary data.</text>
</comment>
<feature type="region of interest" description="Disordered" evidence="1">
    <location>
        <begin position="127"/>
        <end position="179"/>
    </location>
</feature>
<dbReference type="EMBL" id="LUGH01000403">
    <property type="protein sequence ID" value="OBZ85378.1"/>
    <property type="molecule type" value="Genomic_DNA"/>
</dbReference>
<accession>A0A1C7N900</accession>
<evidence type="ECO:0000256" key="1">
    <source>
        <dbReference type="SAM" id="MobiDB-lite"/>
    </source>
</evidence>
<keyword evidence="4" id="KW-1185">Reference proteome</keyword>
<organism evidence="3 4">
    <name type="scientific">Choanephora cucurbitarum</name>
    <dbReference type="NCBI Taxonomy" id="101091"/>
    <lineage>
        <taxon>Eukaryota</taxon>
        <taxon>Fungi</taxon>
        <taxon>Fungi incertae sedis</taxon>
        <taxon>Mucoromycota</taxon>
        <taxon>Mucoromycotina</taxon>
        <taxon>Mucoromycetes</taxon>
        <taxon>Mucorales</taxon>
        <taxon>Mucorineae</taxon>
        <taxon>Choanephoraceae</taxon>
        <taxon>Choanephoroideae</taxon>
        <taxon>Choanephora</taxon>
    </lineage>
</organism>
<evidence type="ECO:0000313" key="4">
    <source>
        <dbReference type="Proteomes" id="UP000093000"/>
    </source>
</evidence>
<dbReference type="Gene3D" id="1.10.10.60">
    <property type="entry name" value="Homeodomain-like"/>
    <property type="match status" value="1"/>
</dbReference>
<feature type="compositionally biased region" description="Low complexity" evidence="1">
    <location>
        <begin position="163"/>
        <end position="175"/>
    </location>
</feature>